<reference evidence="2 3" key="1">
    <citation type="submission" date="2018-06" db="EMBL/GenBank/DDBJ databases">
        <authorList>
            <consortium name="Pathogen Informatics"/>
            <person name="Doyle S."/>
        </authorList>
    </citation>
    <scope>NUCLEOTIDE SEQUENCE [LARGE SCALE GENOMIC DNA]</scope>
    <source>
        <strain evidence="2 3">NCTC10293</strain>
    </source>
</reference>
<dbReference type="RefSeq" id="WP_165474547.1">
    <property type="nucleotide sequence ID" value="NZ_CAACXO010000052.1"/>
</dbReference>
<keyword evidence="1" id="KW-0472">Membrane</keyword>
<evidence type="ECO:0000256" key="1">
    <source>
        <dbReference type="SAM" id="Phobius"/>
    </source>
</evidence>
<proteinExistence type="predicted"/>
<gene>
    <name evidence="2" type="ORF">NCTC10293_01602</name>
</gene>
<dbReference type="EMBL" id="UGQE01000004">
    <property type="protein sequence ID" value="STZ14013.1"/>
    <property type="molecule type" value="Genomic_DNA"/>
</dbReference>
<protein>
    <submittedName>
        <fullName evidence="2">Uncharacterized protein</fullName>
    </submittedName>
</protein>
<evidence type="ECO:0000313" key="3">
    <source>
        <dbReference type="Proteomes" id="UP000255279"/>
    </source>
</evidence>
<keyword evidence="1" id="KW-0812">Transmembrane</keyword>
<evidence type="ECO:0000313" key="2">
    <source>
        <dbReference type="EMBL" id="STZ14013.1"/>
    </source>
</evidence>
<sequence length="49" mass="5686">MNFNINLGEWVLKMLEKYGLWQTVFALMVLLSVPIVLYKLDVIVLAFKA</sequence>
<feature type="transmembrane region" description="Helical" evidence="1">
    <location>
        <begin position="20"/>
        <end position="38"/>
    </location>
</feature>
<dbReference type="Proteomes" id="UP000255279">
    <property type="component" value="Unassembled WGS sequence"/>
</dbReference>
<name>A0A378R7H0_9GAMM</name>
<accession>A0A378R7H0</accession>
<keyword evidence="1" id="KW-1133">Transmembrane helix</keyword>
<organism evidence="2 3">
    <name type="scientific">Moraxella caviae</name>
    <dbReference type="NCBI Taxonomy" id="34060"/>
    <lineage>
        <taxon>Bacteria</taxon>
        <taxon>Pseudomonadati</taxon>
        <taxon>Pseudomonadota</taxon>
        <taxon>Gammaproteobacteria</taxon>
        <taxon>Moraxellales</taxon>
        <taxon>Moraxellaceae</taxon>
        <taxon>Moraxella</taxon>
    </lineage>
</organism>
<dbReference type="AlphaFoldDB" id="A0A378R7H0"/>